<sequence>MGRAFFQAAFLALAVGLVSSGTAFVVATSPVLALERNEAAAVVSIMEELVVEMGEGMTVDAADIFYDYDSLGASLIPAVGFDLASWSAAYHAVASGYMASMPQMEFDAVFEGPLAQLEAAELPEDQKAMIREHVDLLIAEAQALRLSGMPFVEVVQPFADRLHVLFHGAFSE</sequence>
<dbReference type="Proteomes" id="UP000033608">
    <property type="component" value="Unassembled WGS sequence"/>
</dbReference>
<reference evidence="2 4" key="2">
    <citation type="submission" date="2016-11" db="EMBL/GenBank/DDBJ databases">
        <authorList>
            <person name="Jaros S."/>
            <person name="Januszkiewicz K."/>
            <person name="Wedrychowicz H."/>
        </authorList>
    </citation>
    <scope>NUCLEOTIDE SEQUENCE [LARGE SCALE GENOMIC DNA]</scope>
    <source>
        <strain evidence="2 4">DSM 17137</strain>
    </source>
</reference>
<evidence type="ECO:0000313" key="3">
    <source>
        <dbReference type="Proteomes" id="UP000033608"/>
    </source>
</evidence>
<dbReference type="Proteomes" id="UP000184533">
    <property type="component" value="Unassembled WGS sequence"/>
</dbReference>
<dbReference type="AlphaFoldDB" id="A0A0F5LQF2"/>
<proteinExistence type="predicted"/>
<evidence type="ECO:0000313" key="2">
    <source>
        <dbReference type="EMBL" id="SHF62413.1"/>
    </source>
</evidence>
<accession>A0A0F5LQF2</accession>
<evidence type="ECO:0000313" key="1">
    <source>
        <dbReference type="EMBL" id="KKB84374.1"/>
    </source>
</evidence>
<evidence type="ECO:0000313" key="4">
    <source>
        <dbReference type="Proteomes" id="UP000184533"/>
    </source>
</evidence>
<dbReference type="STRING" id="1121477.SAMN02745223_03149"/>
<dbReference type="RefSeq" id="WP_046135256.1">
    <property type="nucleotide sequence ID" value="NZ_FQVC01000010.1"/>
</dbReference>
<dbReference type="OrthoDB" id="7950212at2"/>
<organism evidence="1 3">
    <name type="scientific">Devosia limi DSM 17137</name>
    <dbReference type="NCBI Taxonomy" id="1121477"/>
    <lineage>
        <taxon>Bacteria</taxon>
        <taxon>Pseudomonadati</taxon>
        <taxon>Pseudomonadota</taxon>
        <taxon>Alphaproteobacteria</taxon>
        <taxon>Hyphomicrobiales</taxon>
        <taxon>Devosiaceae</taxon>
        <taxon>Devosia</taxon>
    </lineage>
</organism>
<keyword evidence="3" id="KW-1185">Reference proteome</keyword>
<reference evidence="1 3" key="1">
    <citation type="submission" date="2015-03" db="EMBL/GenBank/DDBJ databases">
        <authorList>
            <person name="Hassan Y.I."/>
            <person name="Lepp D."/>
            <person name="Zhou T."/>
        </authorList>
    </citation>
    <scope>NUCLEOTIDE SEQUENCE [LARGE SCALE GENOMIC DNA]</scope>
    <source>
        <strain evidence="1 3">DSM 17137</strain>
    </source>
</reference>
<gene>
    <name evidence="2" type="ORF">SAMN02745223_03149</name>
    <name evidence="1" type="ORF">VW29_10440</name>
</gene>
<dbReference type="EMBL" id="FQVC01000010">
    <property type="protein sequence ID" value="SHF62413.1"/>
    <property type="molecule type" value="Genomic_DNA"/>
</dbReference>
<protein>
    <submittedName>
        <fullName evidence="1">Uncharacterized protein</fullName>
    </submittedName>
</protein>
<name>A0A0F5LQF2_9HYPH</name>
<dbReference type="EMBL" id="LAJF01000076">
    <property type="protein sequence ID" value="KKB84374.1"/>
    <property type="molecule type" value="Genomic_DNA"/>
</dbReference>
<dbReference type="PATRIC" id="fig|1121477.3.peg.3216"/>